<feature type="compositionally biased region" description="Polar residues" evidence="9">
    <location>
        <begin position="432"/>
        <end position="454"/>
    </location>
</feature>
<dbReference type="InterPro" id="IPR013083">
    <property type="entry name" value="Znf_RING/FYVE/PHD"/>
</dbReference>
<keyword evidence="5 8" id="KW-0863">Zinc-finger</keyword>
<evidence type="ECO:0000256" key="5">
    <source>
        <dbReference type="ARBA" id="ARBA00022771"/>
    </source>
</evidence>
<dbReference type="OrthoDB" id="1411524at2759"/>
<feature type="compositionally biased region" description="Polar residues" evidence="9">
    <location>
        <begin position="474"/>
        <end position="507"/>
    </location>
</feature>
<feature type="compositionally biased region" description="Polar residues" evidence="9">
    <location>
        <begin position="382"/>
        <end position="394"/>
    </location>
</feature>
<sequence>MNHEGGQSGQVNSDNDNIENGAHPHLSIEIVQRLFPSSRPLIVESDDGCPDMLSRLDMNLPPPSDNIVPNNGYNMLSRLDMNLPPPSDNIVPNNGYNSGVALHESVNRALELSIAPPSSLTTPISWLSGSNVPQYQDNEGNNPPINLELSLSITQPPSGTQNQGARTSYASNVTHNVAPGSVVEEQGMRSGISTTTTLLPSKRTFNDLSSGEFFVGESSRMGAEAALSKRHTSTSHPIASNDMNTSFLNLGMSLQPFSEAAQTQTIPSYVNPQNIETNTPPQSSVGANIHSNSYTTGIQPPLSGQTTMLIETHNAPLSNHSGTVANSSSQRGVATNFHRVEGVYPTFESMSDAGRGMSPPYVPTGTEVMAPLYGQRNIQESSMVSSPVGTTPQPGNLPVSGAASQRNIQESSMVSSPVGTTPQPGNLPVSGAASQRNIQESSMVSSPVGTTPQPGNLPVSGAATLVGNIPNLSQQTGSLNTAGNNVNFTNAPPRLPQQSNPNESMQIPSRAVNPPMRRVRSRTRPLVHPWRSRRYNAPSSSSSSESSEELNPTTEINSGTENEQNSGASTAIQSGSVVGAIIPVLRATTDSRRMLASRVCSIMDHLRTGRTIVFEGTMVLDYSVMIDSMEPQRNIPRRNNVGTNGLTVEEIMLHLRRENFNFVGEPTPENKESCCICQEEFVDGEQVGRLDCVHRFHVECIKEWLMHKNVCPICKRTALAMDAPKDEVPGNQGQENANENAGD</sequence>
<comment type="catalytic activity">
    <reaction evidence="1">
        <text>S-ubiquitinyl-[E2 ubiquitin-conjugating enzyme]-L-cysteine + [acceptor protein]-L-lysine = [E2 ubiquitin-conjugating enzyme]-L-cysteine + N(6)-ubiquitinyl-[acceptor protein]-L-lysine.</text>
        <dbReference type="EC" id="2.3.2.27"/>
    </reaction>
</comment>
<evidence type="ECO:0000256" key="9">
    <source>
        <dbReference type="SAM" id="MobiDB-lite"/>
    </source>
</evidence>
<dbReference type="PROSITE" id="PS50089">
    <property type="entry name" value="ZF_RING_2"/>
    <property type="match status" value="1"/>
</dbReference>
<feature type="region of interest" description="Disordered" evidence="9">
    <location>
        <begin position="382"/>
        <end position="459"/>
    </location>
</feature>
<dbReference type="AlphaFoldDB" id="A0A8B8KT38"/>
<evidence type="ECO:0000256" key="8">
    <source>
        <dbReference type="PROSITE-ProRule" id="PRU00175"/>
    </source>
</evidence>
<evidence type="ECO:0000256" key="6">
    <source>
        <dbReference type="ARBA" id="ARBA00022786"/>
    </source>
</evidence>
<dbReference type="EC" id="2.3.2.27" evidence="2"/>
<reference evidence="12" key="2">
    <citation type="submission" date="2025-08" db="UniProtKB">
        <authorList>
            <consortium name="RefSeq"/>
        </authorList>
    </citation>
    <scope>IDENTIFICATION</scope>
    <source>
        <tissue evidence="12">Young leaves</tissue>
    </source>
</reference>
<protein>
    <recommendedName>
        <fullName evidence="2">RING-type E3 ubiquitin transferase</fullName>
        <ecNumber evidence="2">2.3.2.27</ecNumber>
    </recommendedName>
</protein>
<organism evidence="11 12">
    <name type="scientific">Abrus precatorius</name>
    <name type="common">Indian licorice</name>
    <name type="synonym">Glycine abrus</name>
    <dbReference type="NCBI Taxonomy" id="3816"/>
    <lineage>
        <taxon>Eukaryota</taxon>
        <taxon>Viridiplantae</taxon>
        <taxon>Streptophyta</taxon>
        <taxon>Embryophyta</taxon>
        <taxon>Tracheophyta</taxon>
        <taxon>Spermatophyta</taxon>
        <taxon>Magnoliopsida</taxon>
        <taxon>eudicotyledons</taxon>
        <taxon>Gunneridae</taxon>
        <taxon>Pentapetalae</taxon>
        <taxon>rosids</taxon>
        <taxon>fabids</taxon>
        <taxon>Fabales</taxon>
        <taxon>Fabaceae</taxon>
        <taxon>Papilionoideae</taxon>
        <taxon>50 kb inversion clade</taxon>
        <taxon>NPAAA clade</taxon>
        <taxon>indigoferoid/millettioid clade</taxon>
        <taxon>Abreae</taxon>
        <taxon>Abrus</taxon>
    </lineage>
</organism>
<name>A0A8B8KT38_ABRPR</name>
<feature type="compositionally biased region" description="Polar residues" evidence="9">
    <location>
        <begin position="402"/>
        <end position="424"/>
    </location>
</feature>
<evidence type="ECO:0000256" key="3">
    <source>
        <dbReference type="ARBA" id="ARBA00022679"/>
    </source>
</evidence>
<keyword evidence="6" id="KW-0833">Ubl conjugation pathway</keyword>
<evidence type="ECO:0000313" key="11">
    <source>
        <dbReference type="Proteomes" id="UP000694853"/>
    </source>
</evidence>
<dbReference type="InterPro" id="IPR045191">
    <property type="entry name" value="MBR1/2-like"/>
</dbReference>
<dbReference type="PANTHER" id="PTHR22937">
    <property type="entry name" value="E3 UBIQUITIN-PROTEIN LIGASE RNF165"/>
    <property type="match status" value="1"/>
</dbReference>
<evidence type="ECO:0000256" key="2">
    <source>
        <dbReference type="ARBA" id="ARBA00012483"/>
    </source>
</evidence>
<keyword evidence="11" id="KW-1185">Reference proteome</keyword>
<evidence type="ECO:0000256" key="1">
    <source>
        <dbReference type="ARBA" id="ARBA00000900"/>
    </source>
</evidence>
<dbReference type="Gene3D" id="3.30.40.10">
    <property type="entry name" value="Zinc/RING finger domain, C3HC4 (zinc finger)"/>
    <property type="match status" value="1"/>
</dbReference>
<feature type="region of interest" description="Disordered" evidence="9">
    <location>
        <begin position="1"/>
        <end position="21"/>
    </location>
</feature>
<keyword evidence="7" id="KW-0862">Zinc</keyword>
<gene>
    <name evidence="12" type="primary">LOC113858181</name>
</gene>
<keyword evidence="3" id="KW-0808">Transferase</keyword>
<dbReference type="PANTHER" id="PTHR22937:SF163">
    <property type="entry name" value="RING-TYPE E3 UBIQUITIN TRANSFERASE"/>
    <property type="match status" value="1"/>
</dbReference>
<reference evidence="11" key="1">
    <citation type="journal article" date="2019" name="Toxins">
        <title>Detection of Abrin-Like and Prepropulchellin-Like Toxin Genes and Transcripts Using Whole Genome Sequencing and Full-Length Transcript Sequencing of Abrus precatorius.</title>
        <authorList>
            <person name="Hovde B.T."/>
            <person name="Daligault H.E."/>
            <person name="Hanschen E.R."/>
            <person name="Kunde Y.A."/>
            <person name="Johnson M.B."/>
            <person name="Starkenburg S.R."/>
            <person name="Johnson S.L."/>
        </authorList>
    </citation>
    <scope>NUCLEOTIDE SEQUENCE [LARGE SCALE GENOMIC DNA]</scope>
</reference>
<dbReference type="GeneID" id="113858181"/>
<dbReference type="GO" id="GO:0008270">
    <property type="term" value="F:zinc ion binding"/>
    <property type="evidence" value="ECO:0007669"/>
    <property type="project" value="UniProtKB-KW"/>
</dbReference>
<evidence type="ECO:0000256" key="7">
    <source>
        <dbReference type="ARBA" id="ARBA00022833"/>
    </source>
</evidence>
<accession>A0A8B8KT38</accession>
<dbReference type="Proteomes" id="UP000694853">
    <property type="component" value="Unplaced"/>
</dbReference>
<evidence type="ECO:0000313" key="12">
    <source>
        <dbReference type="RefSeq" id="XP_027346493.1"/>
    </source>
</evidence>
<dbReference type="InterPro" id="IPR001841">
    <property type="entry name" value="Znf_RING"/>
</dbReference>
<evidence type="ECO:0000256" key="4">
    <source>
        <dbReference type="ARBA" id="ARBA00022723"/>
    </source>
</evidence>
<dbReference type="SMART" id="SM00184">
    <property type="entry name" value="RING"/>
    <property type="match status" value="1"/>
</dbReference>
<keyword evidence="4" id="KW-0479">Metal-binding</keyword>
<dbReference type="SUPFAM" id="SSF57850">
    <property type="entry name" value="RING/U-box"/>
    <property type="match status" value="1"/>
</dbReference>
<evidence type="ECO:0000259" key="10">
    <source>
        <dbReference type="PROSITE" id="PS50089"/>
    </source>
</evidence>
<dbReference type="GO" id="GO:0061630">
    <property type="term" value="F:ubiquitin protein ligase activity"/>
    <property type="evidence" value="ECO:0007669"/>
    <property type="project" value="UniProtKB-EC"/>
</dbReference>
<feature type="compositionally biased region" description="Polar residues" evidence="9">
    <location>
        <begin position="550"/>
        <end position="571"/>
    </location>
</feature>
<feature type="compositionally biased region" description="Basic residues" evidence="9">
    <location>
        <begin position="517"/>
        <end position="534"/>
    </location>
</feature>
<dbReference type="Pfam" id="PF13639">
    <property type="entry name" value="zf-RING_2"/>
    <property type="match status" value="1"/>
</dbReference>
<proteinExistence type="predicted"/>
<dbReference type="RefSeq" id="XP_027346493.1">
    <property type="nucleotide sequence ID" value="XM_027490692.1"/>
</dbReference>
<feature type="domain" description="RING-type" evidence="10">
    <location>
        <begin position="674"/>
        <end position="715"/>
    </location>
</feature>
<feature type="region of interest" description="Disordered" evidence="9">
    <location>
        <begin position="474"/>
        <end position="571"/>
    </location>
</feature>
<dbReference type="KEGG" id="aprc:113858181"/>